<gene>
    <name evidence="2" type="ORF">HA482_33835</name>
</gene>
<reference evidence="2 3" key="1">
    <citation type="journal article" date="2020" name="Arch. Microbiol.">
        <title>Bradyrhizobium campsiandrae sp. nov., a nitrogen-fixing bacterial strain isolated from a native leguminous tree from the Amazon adapted to flooded conditions.</title>
        <authorList>
            <person name="Cabral Michel D."/>
            <person name="Martins da Costa E."/>
            <person name="Azarias Guimaraes A."/>
            <person name="Soares de Carvalho T."/>
            <person name="Santos de Castro Caputo P."/>
            <person name="Willems A."/>
            <person name="de Souza Moreira F.M."/>
        </authorList>
    </citation>
    <scope>NUCLEOTIDE SEQUENCE [LARGE SCALE GENOMIC DNA]</scope>
    <source>
        <strain evidence="3">INPA 384B</strain>
    </source>
</reference>
<dbReference type="InterPro" id="IPR029045">
    <property type="entry name" value="ClpP/crotonase-like_dom_sf"/>
</dbReference>
<dbReference type="Gene3D" id="3.90.226.10">
    <property type="entry name" value="2-enoyl-CoA Hydratase, Chain A, domain 1"/>
    <property type="match status" value="1"/>
</dbReference>
<dbReference type="PANTHER" id="PTHR42964">
    <property type="entry name" value="ENOYL-COA HYDRATASE"/>
    <property type="match status" value="1"/>
</dbReference>
<comment type="similarity">
    <text evidence="1">Belongs to the enoyl-CoA hydratase/isomerase family.</text>
</comment>
<dbReference type="CDD" id="cd06558">
    <property type="entry name" value="crotonase-like"/>
    <property type="match status" value="1"/>
</dbReference>
<protein>
    <submittedName>
        <fullName evidence="2">Enoyl-CoA hydratase/isomerase family protein</fullName>
    </submittedName>
</protein>
<dbReference type="Gene3D" id="1.10.12.10">
    <property type="entry name" value="Lyase 2-enoyl-coa Hydratase, Chain A, domain 2"/>
    <property type="match status" value="1"/>
</dbReference>
<accession>A0ABR7UGF6</accession>
<keyword evidence="3" id="KW-1185">Reference proteome</keyword>
<proteinExistence type="inferred from homology"/>
<evidence type="ECO:0000313" key="2">
    <source>
        <dbReference type="EMBL" id="MBC9983186.1"/>
    </source>
</evidence>
<dbReference type="InterPro" id="IPR001753">
    <property type="entry name" value="Enoyl-CoA_hydra/iso"/>
</dbReference>
<organism evidence="2 3">
    <name type="scientific">Bradyrhizobium campsiandrae</name>
    <dbReference type="NCBI Taxonomy" id="1729892"/>
    <lineage>
        <taxon>Bacteria</taxon>
        <taxon>Pseudomonadati</taxon>
        <taxon>Pseudomonadota</taxon>
        <taxon>Alphaproteobacteria</taxon>
        <taxon>Hyphomicrobiales</taxon>
        <taxon>Nitrobacteraceae</taxon>
        <taxon>Bradyrhizobium</taxon>
    </lineage>
</organism>
<dbReference type="Pfam" id="PF00378">
    <property type="entry name" value="ECH_1"/>
    <property type="match status" value="1"/>
</dbReference>
<dbReference type="EMBL" id="JAATTO010000063">
    <property type="protein sequence ID" value="MBC9983186.1"/>
    <property type="molecule type" value="Genomic_DNA"/>
</dbReference>
<dbReference type="SUPFAM" id="SSF52096">
    <property type="entry name" value="ClpP/crotonase"/>
    <property type="match status" value="1"/>
</dbReference>
<dbReference type="InterPro" id="IPR014748">
    <property type="entry name" value="Enoyl-CoA_hydra_C"/>
</dbReference>
<name>A0ABR7UGF6_9BRAD</name>
<dbReference type="Proteomes" id="UP000639516">
    <property type="component" value="Unassembled WGS sequence"/>
</dbReference>
<comment type="caution">
    <text evidence="2">The sequence shown here is derived from an EMBL/GenBank/DDBJ whole genome shotgun (WGS) entry which is preliminary data.</text>
</comment>
<evidence type="ECO:0000313" key="3">
    <source>
        <dbReference type="Proteomes" id="UP000639516"/>
    </source>
</evidence>
<dbReference type="InterPro" id="IPR051683">
    <property type="entry name" value="Enoyl-CoA_Hydratase/Isomerase"/>
</dbReference>
<dbReference type="RefSeq" id="WP_188106843.1">
    <property type="nucleotide sequence ID" value="NZ_JAANIH010000064.1"/>
</dbReference>
<sequence>MIVRSEVRGDLWLTINRPDRRNALNRETSEALAAEFRAANASSYRAVVLTGAGDRAFCAGGDLQPTADGSPFSIEPDQPHHFFAELLRAMDACLLPIVARVNGSAFGGGLGLICACDIAVGVDTAKFGTPEAKVGVFPFMIMPYLLRVMPYRDVVAMALTAETMTAERAFSNGLLQQTCTADELDSVVANWLDKIRACSPTALRLGKHAIRSTAALSSADALNLMQALLPLSALTQDAKEGLKAFGEKRTPAWSGQ</sequence>
<evidence type="ECO:0000256" key="1">
    <source>
        <dbReference type="ARBA" id="ARBA00005254"/>
    </source>
</evidence>
<dbReference type="PANTHER" id="PTHR42964:SF1">
    <property type="entry name" value="POLYKETIDE BIOSYNTHESIS ENOYL-COA HYDRATASE PKSH-RELATED"/>
    <property type="match status" value="1"/>
</dbReference>